<dbReference type="EMBL" id="JAUQTB010000016">
    <property type="protein sequence ID" value="MDO7908444.1"/>
    <property type="molecule type" value="Genomic_DNA"/>
</dbReference>
<gene>
    <name evidence="1" type="ORF">Q5741_18750</name>
</gene>
<accession>A0ABT9CGP7</accession>
<name>A0ABT9CGP7_9BACL</name>
<dbReference type="SUPFAM" id="SSF52540">
    <property type="entry name" value="P-loop containing nucleoside triphosphate hydrolases"/>
    <property type="match status" value="1"/>
</dbReference>
<dbReference type="RefSeq" id="WP_305025664.1">
    <property type="nucleotide sequence ID" value="NZ_JAUQTB010000016.1"/>
</dbReference>
<keyword evidence="2" id="KW-1185">Reference proteome</keyword>
<dbReference type="Proteomes" id="UP001240171">
    <property type="component" value="Unassembled WGS sequence"/>
</dbReference>
<comment type="caution">
    <text evidence="1">The sequence shown here is derived from an EMBL/GenBank/DDBJ whole genome shotgun (WGS) entry which is preliminary data.</text>
</comment>
<evidence type="ECO:0000313" key="1">
    <source>
        <dbReference type="EMBL" id="MDO7908444.1"/>
    </source>
</evidence>
<organism evidence="1 2">
    <name type="scientific">Paenibacillus lacisoli</name>
    <dbReference type="NCBI Taxonomy" id="3064525"/>
    <lineage>
        <taxon>Bacteria</taxon>
        <taxon>Bacillati</taxon>
        <taxon>Bacillota</taxon>
        <taxon>Bacilli</taxon>
        <taxon>Bacillales</taxon>
        <taxon>Paenibacillaceae</taxon>
        <taxon>Paenibacillus</taxon>
    </lineage>
</organism>
<sequence length="423" mass="48274">MAAIPDLDTHEVFGVSNEILPLSYVDRGNLDIGIQRHLRRPTHIALRGESKCGKSWFRQKNIPDAVIVQCRFGKSINDIYTDALSQLGIRLILERTSGTTIKGKVEAETSFGTKLLAKVGIKTTVEGEREVEKTERNVGRDINDLRYIAEIIKESGLRLVIEDFHYLSSQERKKFAYDLKAFWDYGCFIVIIGVWTQHNLITYLNPDLTGRIIELSIYWSDDDLKEVIAKGSEALNIDIDDEIQNLLVQNCFGNVGLLQQLILRFLDASMIYETVEEKEKLSDKGCFEEAATQYADQLNALYQQFGKVVSSGIRKRKDSTGIYAHAMAVIVAADDKKLIEGLELDEIFQLTHARESRIQKNNLRTILSKLEELQVDEDGRGLVIAFNDSTDEISAVDRQLLFYRKYLTIRWPWDDLLNEESLE</sequence>
<reference evidence="1 2" key="1">
    <citation type="submission" date="2023-07" db="EMBL/GenBank/DDBJ databases">
        <title>Paenibacillus sp. JX-17 nov. isolated from soil.</title>
        <authorList>
            <person name="Wan Y."/>
            <person name="Liu B."/>
        </authorList>
    </citation>
    <scope>NUCLEOTIDE SEQUENCE [LARGE SCALE GENOMIC DNA]</scope>
    <source>
        <strain evidence="1 2">JX-17</strain>
    </source>
</reference>
<proteinExistence type="predicted"/>
<dbReference type="InterPro" id="IPR027417">
    <property type="entry name" value="P-loop_NTPase"/>
</dbReference>
<protein>
    <recommendedName>
        <fullName evidence="3">ATP-binding protein</fullName>
    </recommendedName>
</protein>
<evidence type="ECO:0008006" key="3">
    <source>
        <dbReference type="Google" id="ProtNLM"/>
    </source>
</evidence>
<evidence type="ECO:0000313" key="2">
    <source>
        <dbReference type="Proteomes" id="UP001240171"/>
    </source>
</evidence>